<dbReference type="SMART" id="SM00454">
    <property type="entry name" value="SAM"/>
    <property type="match status" value="1"/>
</dbReference>
<comment type="caution">
    <text evidence="3">The sequence shown here is derived from an EMBL/GenBank/DDBJ whole genome shotgun (WGS) entry which is preliminary data.</text>
</comment>
<dbReference type="InterPro" id="IPR001660">
    <property type="entry name" value="SAM"/>
</dbReference>
<dbReference type="OMA" id="NHEREYQ"/>
<dbReference type="PANTHER" id="PTHR12247:SF138">
    <property type="entry name" value="POLYHOMEOTIC DISTAL, ISOFORM A-RELATED"/>
    <property type="match status" value="1"/>
</dbReference>
<feature type="region of interest" description="Disordered" evidence="1">
    <location>
        <begin position="241"/>
        <end position="295"/>
    </location>
</feature>
<feature type="region of interest" description="Disordered" evidence="1">
    <location>
        <begin position="679"/>
        <end position="713"/>
    </location>
</feature>
<feature type="region of interest" description="Disordered" evidence="1">
    <location>
        <begin position="615"/>
        <end position="667"/>
    </location>
</feature>
<dbReference type="SUPFAM" id="SSF47769">
    <property type="entry name" value="SAM/Pointed domain"/>
    <property type="match status" value="1"/>
</dbReference>
<dbReference type="AlphaFoldDB" id="A0A9Q0M823"/>
<dbReference type="CDD" id="cd09577">
    <property type="entry name" value="SAM_Ph1_2_3"/>
    <property type="match status" value="1"/>
</dbReference>
<organism evidence="3 4">
    <name type="scientific">Blomia tropicalis</name>
    <name type="common">Mite</name>
    <dbReference type="NCBI Taxonomy" id="40697"/>
    <lineage>
        <taxon>Eukaryota</taxon>
        <taxon>Metazoa</taxon>
        <taxon>Ecdysozoa</taxon>
        <taxon>Arthropoda</taxon>
        <taxon>Chelicerata</taxon>
        <taxon>Arachnida</taxon>
        <taxon>Acari</taxon>
        <taxon>Acariformes</taxon>
        <taxon>Sarcoptiformes</taxon>
        <taxon>Astigmata</taxon>
        <taxon>Glycyphagoidea</taxon>
        <taxon>Echimyopodidae</taxon>
        <taxon>Blomia</taxon>
    </lineage>
</organism>
<feature type="compositionally biased region" description="Polar residues" evidence="1">
    <location>
        <begin position="1"/>
        <end position="13"/>
    </location>
</feature>
<feature type="domain" description="SAM" evidence="2">
    <location>
        <begin position="1004"/>
        <end position="1068"/>
    </location>
</feature>
<dbReference type="PANTHER" id="PTHR12247">
    <property type="entry name" value="POLYCOMB GROUP PROTEIN"/>
    <property type="match status" value="1"/>
</dbReference>
<dbReference type="GO" id="GO:0003682">
    <property type="term" value="F:chromatin binding"/>
    <property type="evidence" value="ECO:0007669"/>
    <property type="project" value="TreeGrafter"/>
</dbReference>
<dbReference type="Proteomes" id="UP001142055">
    <property type="component" value="Chromosome 2"/>
</dbReference>
<keyword evidence="4" id="KW-1185">Reference proteome</keyword>
<dbReference type="GO" id="GO:0035102">
    <property type="term" value="C:PRC1 complex"/>
    <property type="evidence" value="ECO:0007669"/>
    <property type="project" value="TreeGrafter"/>
</dbReference>
<accession>A0A9Q0M823</accession>
<feature type="compositionally biased region" description="Polar residues" evidence="1">
    <location>
        <begin position="945"/>
        <end position="973"/>
    </location>
</feature>
<dbReference type="OrthoDB" id="5912862at2759"/>
<dbReference type="InterPro" id="IPR050548">
    <property type="entry name" value="PcG_chromatin_remod_factors"/>
</dbReference>
<feature type="region of interest" description="Disordered" evidence="1">
    <location>
        <begin position="575"/>
        <end position="597"/>
    </location>
</feature>
<feature type="compositionally biased region" description="Low complexity" evidence="1">
    <location>
        <begin position="634"/>
        <end position="667"/>
    </location>
</feature>
<reference evidence="3" key="1">
    <citation type="submission" date="2022-12" db="EMBL/GenBank/DDBJ databases">
        <title>Genome assemblies of Blomia tropicalis.</title>
        <authorList>
            <person name="Cui Y."/>
        </authorList>
    </citation>
    <scope>NUCLEOTIDE SEQUENCE</scope>
    <source>
        <tissue evidence="3">Adult mites</tissue>
    </source>
</reference>
<feature type="region of interest" description="Disordered" evidence="1">
    <location>
        <begin position="1"/>
        <end position="26"/>
    </location>
</feature>
<gene>
    <name evidence="3" type="ORF">RDWZM_005604</name>
</gene>
<feature type="region of interest" description="Disordered" evidence="1">
    <location>
        <begin position="945"/>
        <end position="982"/>
    </location>
</feature>
<sequence>MSTTIVNSLNSERNGGEKAIPNHSSSITTIAKSSAATVTASAKKSRKSDANTSIDNSNLLPIAPQQQTTFFSPNQGLALASVQQQQLSSGGMAVFSSPTMMATLGTGPQGQQQGAPQPGQQLVVTASGQPMGQAFNSPNGQGIIQTAQGVSMIGGLPQMQNLQMIPNGSQPTYTIQPLYTNHGMQPMILGSNLVFPQNTGQGLAIHKPQTVNNSNTSRAQVQQNAQQANNGTTQTLIQSGAFQQGPGNQTFVITPYPGSTPTQTNGNTTLSSVPTTNSRKSGGSRSSSSNNKQGAGTNLIQKIQPATANLTSPIIAPAQCKPNSSPYQTAPNGTAQANGQTIMVHGQSIQGGTGIQLGPNQTIISPLTQFSTLPSGLTWTTGGPINQQPTQLVTPNGQHIFFRTSGQTGDQPQMFIQTSNNQFQAVQMQMAQNAQSQTNTPMTQGGQPMVTTSMSQPLPTIMQPNPSPVTPTAIVNPQTNIPVSTNLLTSASSVQSSNSSTTTTTNRNRLIRPANTQLTMSNQNACKPKTINETTSRTINNSGNIPKLAPKNITVSSSGMIVNAVPRVTNQLPLTSAGKLPLPPISKASNDSLSQTSKSIATSTSTIIIGRANSTTSVNSSSTQVGKSVQSGKVTSSPVSSTTTVTTTSLPPTSISTSTSNTNSTAGSTMNNLVNTQSTVQPLKSSSPVPPAIGKFNRKIDRPPVKSANASTNANLLPSNTQMINGVLCHVQTNTQTKALNTYGPIKSNMPNGSILKTNNIVQKGTATSKSKPKQQENQVLTHVIDGYVIQESCNPFPVNGFTTEFDNPAENISQTNNTELSCKSESKENVQVVSNGPMVKTSDIPNVIPSKENATLNGVSIKLNNGITTDSKLGSVAGVKRPTNVKEHGTLPSQEKRAKLVASPLTTKPENKLGNISGVKWPINMKDQGTLPSQDVRTKLVPSSLTIKSETNSNNKSQTNSLPKQSDISSTKEPIDNTTTTNNIQTELDGLWLPPGNKDPNKWTVQEVYEFIYHLEGCSEFAEDFKNQEIDGQALMLIKEDHIIAILHMKLGPALKICRKIKDLKSVFNI</sequence>
<dbReference type="Pfam" id="PF00536">
    <property type="entry name" value="SAM_1"/>
    <property type="match status" value="1"/>
</dbReference>
<dbReference type="GO" id="GO:0045892">
    <property type="term" value="P:negative regulation of DNA-templated transcription"/>
    <property type="evidence" value="ECO:0007669"/>
    <property type="project" value="TreeGrafter"/>
</dbReference>
<dbReference type="EMBL" id="JAPWDV010000002">
    <property type="protein sequence ID" value="KAJ6219792.1"/>
    <property type="molecule type" value="Genomic_DNA"/>
</dbReference>
<evidence type="ECO:0000259" key="2">
    <source>
        <dbReference type="PROSITE" id="PS50105"/>
    </source>
</evidence>
<dbReference type="InterPro" id="IPR013761">
    <property type="entry name" value="SAM/pointed_sf"/>
</dbReference>
<feature type="compositionally biased region" description="Polar residues" evidence="1">
    <location>
        <begin position="624"/>
        <end position="633"/>
    </location>
</feature>
<feature type="compositionally biased region" description="Polar residues" evidence="1">
    <location>
        <begin position="241"/>
        <end position="277"/>
    </location>
</feature>
<protein>
    <recommendedName>
        <fullName evidence="2">SAM domain-containing protein</fullName>
    </recommendedName>
</protein>
<dbReference type="PROSITE" id="PS50105">
    <property type="entry name" value="SAM_DOMAIN"/>
    <property type="match status" value="1"/>
</dbReference>
<dbReference type="GO" id="GO:0042393">
    <property type="term" value="F:histone binding"/>
    <property type="evidence" value="ECO:0007669"/>
    <property type="project" value="TreeGrafter"/>
</dbReference>
<proteinExistence type="predicted"/>
<feature type="compositionally biased region" description="Low complexity" evidence="1">
    <location>
        <begin position="278"/>
        <end position="292"/>
    </location>
</feature>
<name>A0A9Q0M823_BLOTA</name>
<evidence type="ECO:0000313" key="4">
    <source>
        <dbReference type="Proteomes" id="UP001142055"/>
    </source>
</evidence>
<evidence type="ECO:0000313" key="3">
    <source>
        <dbReference type="EMBL" id="KAJ6219792.1"/>
    </source>
</evidence>
<evidence type="ECO:0000256" key="1">
    <source>
        <dbReference type="SAM" id="MobiDB-lite"/>
    </source>
</evidence>
<dbReference type="Gene3D" id="1.10.150.50">
    <property type="entry name" value="Transcription Factor, Ets-1"/>
    <property type="match status" value="1"/>
</dbReference>